<feature type="non-terminal residue" evidence="1">
    <location>
        <position position="60"/>
    </location>
</feature>
<dbReference type="Proteomes" id="UP000240493">
    <property type="component" value="Unassembled WGS sequence"/>
</dbReference>
<protein>
    <submittedName>
        <fullName evidence="1">Uncharacterized protein</fullName>
    </submittedName>
</protein>
<accession>A0A2T3Z7J3</accession>
<gene>
    <name evidence="1" type="ORF">M441DRAFT_123375</name>
</gene>
<keyword evidence="2" id="KW-1185">Reference proteome</keyword>
<feature type="non-terminal residue" evidence="1">
    <location>
        <position position="1"/>
    </location>
</feature>
<dbReference type="EMBL" id="KZ679262">
    <property type="protein sequence ID" value="PTB40777.1"/>
    <property type="molecule type" value="Genomic_DNA"/>
</dbReference>
<evidence type="ECO:0000313" key="1">
    <source>
        <dbReference type="EMBL" id="PTB40777.1"/>
    </source>
</evidence>
<proteinExistence type="predicted"/>
<evidence type="ECO:0000313" key="2">
    <source>
        <dbReference type="Proteomes" id="UP000240493"/>
    </source>
</evidence>
<dbReference type="AlphaFoldDB" id="A0A2T3Z7J3"/>
<name>A0A2T3Z7J3_TRIA4</name>
<organism evidence="1 2">
    <name type="scientific">Trichoderma asperellum (strain ATCC 204424 / CBS 433.97 / NBRC 101777)</name>
    <dbReference type="NCBI Taxonomy" id="1042311"/>
    <lineage>
        <taxon>Eukaryota</taxon>
        <taxon>Fungi</taxon>
        <taxon>Dikarya</taxon>
        <taxon>Ascomycota</taxon>
        <taxon>Pezizomycotina</taxon>
        <taxon>Sordariomycetes</taxon>
        <taxon>Hypocreomycetidae</taxon>
        <taxon>Hypocreales</taxon>
        <taxon>Hypocreaceae</taxon>
        <taxon>Trichoderma</taxon>
    </lineage>
</organism>
<sequence>GHHPFWPDVPDAAQILVQCKRPRTSHSDGECSPQAIEAISTSVSWAGADLWLKGQGLQLY</sequence>
<reference evidence="1 2" key="1">
    <citation type="submission" date="2016-07" db="EMBL/GenBank/DDBJ databases">
        <title>Multiple horizontal gene transfer events from other fungi enriched the ability of initially mycotrophic Trichoderma (Ascomycota) to feed on dead plant biomass.</title>
        <authorList>
            <consortium name="DOE Joint Genome Institute"/>
            <person name="Aerts A."/>
            <person name="Atanasova L."/>
            <person name="Chenthamara K."/>
            <person name="Zhang J."/>
            <person name="Grujic M."/>
            <person name="Henrissat B."/>
            <person name="Kuo A."/>
            <person name="Salamov A."/>
            <person name="Lipzen A."/>
            <person name="Labutti K."/>
            <person name="Barry K."/>
            <person name="Miao Y."/>
            <person name="Rahimi M.J."/>
            <person name="Shen Q."/>
            <person name="Grigoriev I.V."/>
            <person name="Kubicek C.P."/>
            <person name="Druzhinina I.S."/>
        </authorList>
    </citation>
    <scope>NUCLEOTIDE SEQUENCE [LARGE SCALE GENOMIC DNA]</scope>
    <source>
        <strain evidence="1 2">CBS 433.97</strain>
    </source>
</reference>